<accession>A0A843TDX9</accession>
<protein>
    <submittedName>
        <fullName evidence="1">Uncharacterized protein</fullName>
    </submittedName>
</protein>
<name>A0A843TDX9_COLES</name>
<reference evidence="1" key="1">
    <citation type="submission" date="2017-07" db="EMBL/GenBank/DDBJ databases">
        <title>Taro Niue Genome Assembly and Annotation.</title>
        <authorList>
            <person name="Atibalentja N."/>
            <person name="Keating K."/>
            <person name="Fields C.J."/>
        </authorList>
    </citation>
    <scope>NUCLEOTIDE SEQUENCE</scope>
    <source>
        <strain evidence="1">Niue_2</strain>
        <tissue evidence="1">Leaf</tissue>
    </source>
</reference>
<dbReference type="EMBL" id="NMUH01000002">
    <property type="protein sequence ID" value="MQL67844.1"/>
    <property type="molecule type" value="Genomic_DNA"/>
</dbReference>
<dbReference type="Proteomes" id="UP000652761">
    <property type="component" value="Unassembled WGS sequence"/>
</dbReference>
<keyword evidence="2" id="KW-1185">Reference proteome</keyword>
<organism evidence="1 2">
    <name type="scientific">Colocasia esculenta</name>
    <name type="common">Wild taro</name>
    <name type="synonym">Arum esculentum</name>
    <dbReference type="NCBI Taxonomy" id="4460"/>
    <lineage>
        <taxon>Eukaryota</taxon>
        <taxon>Viridiplantae</taxon>
        <taxon>Streptophyta</taxon>
        <taxon>Embryophyta</taxon>
        <taxon>Tracheophyta</taxon>
        <taxon>Spermatophyta</taxon>
        <taxon>Magnoliopsida</taxon>
        <taxon>Liliopsida</taxon>
        <taxon>Araceae</taxon>
        <taxon>Aroideae</taxon>
        <taxon>Colocasieae</taxon>
        <taxon>Colocasia</taxon>
    </lineage>
</organism>
<sequence>MIWELWKGRCVVRYDAKKIQAGDIIRSIKLNICFSLNKTTFSSAPTPVDQQILQNYGFAPHFSYKQLKLVHWIPPIENFCLNVDGASKGNPGNCGGGGCIRDTVMFVLPLLISTCLIAKTRALSDGLRLDFTFLLSTQILYPLLTHSDIASVSLGMLTGSGEL</sequence>
<evidence type="ECO:0000313" key="2">
    <source>
        <dbReference type="Proteomes" id="UP000652761"/>
    </source>
</evidence>
<evidence type="ECO:0000313" key="1">
    <source>
        <dbReference type="EMBL" id="MQL67844.1"/>
    </source>
</evidence>
<dbReference type="AlphaFoldDB" id="A0A843TDX9"/>
<gene>
    <name evidence="1" type="ORF">Taro_000129</name>
</gene>
<comment type="caution">
    <text evidence="1">The sequence shown here is derived from an EMBL/GenBank/DDBJ whole genome shotgun (WGS) entry which is preliminary data.</text>
</comment>
<proteinExistence type="predicted"/>